<comment type="caution">
    <text evidence="2">The sequence shown here is derived from an EMBL/GenBank/DDBJ whole genome shotgun (WGS) entry which is preliminary data.</text>
</comment>
<sequence length="95" mass="10124">MGRARTPLQQDANTEDGAEAHGKRLSRGLKLQLNPGRQSRGSAEGPPPDQQRTSGERSAEDWWREGSAPSVGGARSPPPNKSRMRRGALRPAAGG</sequence>
<dbReference type="EMBL" id="JANPWB010000011">
    <property type="protein sequence ID" value="KAJ1132736.1"/>
    <property type="molecule type" value="Genomic_DNA"/>
</dbReference>
<gene>
    <name evidence="2" type="ORF">NDU88_011039</name>
</gene>
<evidence type="ECO:0000313" key="3">
    <source>
        <dbReference type="Proteomes" id="UP001066276"/>
    </source>
</evidence>
<reference evidence="2" key="1">
    <citation type="journal article" date="2022" name="bioRxiv">
        <title>Sequencing and chromosome-scale assembly of the giantPleurodeles waltlgenome.</title>
        <authorList>
            <person name="Brown T."/>
            <person name="Elewa A."/>
            <person name="Iarovenko S."/>
            <person name="Subramanian E."/>
            <person name="Araus A.J."/>
            <person name="Petzold A."/>
            <person name="Susuki M."/>
            <person name="Suzuki K.-i.T."/>
            <person name="Hayashi T."/>
            <person name="Toyoda A."/>
            <person name="Oliveira C."/>
            <person name="Osipova E."/>
            <person name="Leigh N.D."/>
            <person name="Simon A."/>
            <person name="Yun M.H."/>
        </authorList>
    </citation>
    <scope>NUCLEOTIDE SEQUENCE</scope>
    <source>
        <strain evidence="2">20211129_DDA</strain>
        <tissue evidence="2">Liver</tissue>
    </source>
</reference>
<organism evidence="2 3">
    <name type="scientific">Pleurodeles waltl</name>
    <name type="common">Iberian ribbed newt</name>
    <dbReference type="NCBI Taxonomy" id="8319"/>
    <lineage>
        <taxon>Eukaryota</taxon>
        <taxon>Metazoa</taxon>
        <taxon>Chordata</taxon>
        <taxon>Craniata</taxon>
        <taxon>Vertebrata</taxon>
        <taxon>Euteleostomi</taxon>
        <taxon>Amphibia</taxon>
        <taxon>Batrachia</taxon>
        <taxon>Caudata</taxon>
        <taxon>Salamandroidea</taxon>
        <taxon>Salamandridae</taxon>
        <taxon>Pleurodelinae</taxon>
        <taxon>Pleurodeles</taxon>
    </lineage>
</organism>
<dbReference type="AlphaFoldDB" id="A0AAV7PXB3"/>
<feature type="region of interest" description="Disordered" evidence="1">
    <location>
        <begin position="1"/>
        <end position="95"/>
    </location>
</feature>
<protein>
    <submittedName>
        <fullName evidence="2">Uncharacterized protein</fullName>
    </submittedName>
</protein>
<name>A0AAV7PXB3_PLEWA</name>
<proteinExistence type="predicted"/>
<keyword evidence="3" id="KW-1185">Reference proteome</keyword>
<dbReference type="Proteomes" id="UP001066276">
    <property type="component" value="Chromosome 7"/>
</dbReference>
<accession>A0AAV7PXB3</accession>
<feature type="compositionally biased region" description="Basic and acidic residues" evidence="1">
    <location>
        <begin position="54"/>
        <end position="64"/>
    </location>
</feature>
<evidence type="ECO:0000313" key="2">
    <source>
        <dbReference type="EMBL" id="KAJ1132736.1"/>
    </source>
</evidence>
<evidence type="ECO:0000256" key="1">
    <source>
        <dbReference type="SAM" id="MobiDB-lite"/>
    </source>
</evidence>